<organism evidence="4 5">
    <name type="scientific">Latimeria chalumnae</name>
    <name type="common">Coelacanth</name>
    <dbReference type="NCBI Taxonomy" id="7897"/>
    <lineage>
        <taxon>Eukaryota</taxon>
        <taxon>Metazoa</taxon>
        <taxon>Chordata</taxon>
        <taxon>Craniata</taxon>
        <taxon>Vertebrata</taxon>
        <taxon>Euteleostomi</taxon>
        <taxon>Coelacanthiformes</taxon>
        <taxon>Coelacanthidae</taxon>
        <taxon>Latimeria</taxon>
    </lineage>
</organism>
<sequence>MATAIVYDTSEAVELSACHCLYLKPIAKLVINVMLPEFKEPTKSISNWEVMDKLKNMVYPDQFTTLRVSKSTMDFIRFEGEVETKTLVQTITAKLHGKTLKLNGFKDIMNIVANEAQIDFPTQEDWESFFNKTGENVDTPEEKPNTIHLEGLPCKWFVYKETTGDKPSEELVRQVFETFGKIRNIDVPMLDPYREDMTGKNFNIFNFGGVHTFEAFIQYQEYADFVNAMQAMKGMKLMYKGDDGKALACTIKVTFDTTKHLSDASVERRHFERLKLQELEQQRKEEKRREKEEEEAIRKKKYDEGKAKEKKRKEKQKRREQRQKEREEKRCLKRLQKINSQEEQWQQISEWEQRKLLLAHRRVESFRLLTVLLNSVKVKKKKKSSLEKCSLKIQLKYICLYSTMCSPCVAGQSEGKCYLKNCLQLKSQNEHKTEEDSQPGEAKVPWLPTRELSDVKKQKIERTNDLVTEAVDNCKCQNIKVEAKIPEVQCTDKDKHDYDFRSLQITINQDYNAIKSSTKKDHRLFNTCHSRKLTNSVSGRKQKVYETDEFINYLLNHYESPRYARICQSSKDPEHIYGWQRVVSDNGNGFQIDLKNKYGQHFTEVRIVQNGGSNDDRNFDGCRWKITIKEMEPRQRDSKNCYEKEWYTLGANTHRNTYASSTKTLNQSEYEHGTSQENFSSQLWKLKEPVHKPACSTFELKDLLEEISSDSEYFNE</sequence>
<evidence type="ECO:0000256" key="2">
    <source>
        <dbReference type="SAM" id="MobiDB-lite"/>
    </source>
</evidence>
<dbReference type="InParanoid" id="H3ASB8"/>
<evidence type="ECO:0000256" key="1">
    <source>
        <dbReference type="PROSITE-ProRule" id="PRU00176"/>
    </source>
</evidence>
<dbReference type="InterPro" id="IPR000504">
    <property type="entry name" value="RRM_dom"/>
</dbReference>
<dbReference type="Proteomes" id="UP000008672">
    <property type="component" value="Unassembled WGS sequence"/>
</dbReference>
<evidence type="ECO:0000313" key="5">
    <source>
        <dbReference type="Proteomes" id="UP000008672"/>
    </source>
</evidence>
<dbReference type="GeneTree" id="ENSGT00440000039314"/>
<dbReference type="HOGENOM" id="CLU_356770_0_0_1"/>
<dbReference type="EMBL" id="AFYH01145301">
    <property type="status" value="NOT_ANNOTATED_CDS"/>
    <property type="molecule type" value="Genomic_DNA"/>
</dbReference>
<reference evidence="5" key="1">
    <citation type="submission" date="2011-08" db="EMBL/GenBank/DDBJ databases">
        <title>The draft genome of Latimeria chalumnae.</title>
        <authorList>
            <person name="Di Palma F."/>
            <person name="Alfoldi J."/>
            <person name="Johnson J."/>
            <person name="Berlin A."/>
            <person name="Gnerre S."/>
            <person name="Jaffe D."/>
            <person name="MacCallum I."/>
            <person name="Young S."/>
            <person name="Walker B.J."/>
            <person name="Lander E."/>
            <person name="Lindblad-Toh K."/>
        </authorList>
    </citation>
    <scope>NUCLEOTIDE SEQUENCE [LARGE SCALE GENOMIC DNA]</scope>
    <source>
        <strain evidence="5">Wild caught</strain>
    </source>
</reference>
<keyword evidence="1" id="KW-0694">RNA-binding</keyword>
<dbReference type="PANTHER" id="PTHR12484:SF1">
    <property type="entry name" value="A-KINASE ANCHOR PROTEIN 17B"/>
    <property type="match status" value="1"/>
</dbReference>
<dbReference type="InterPro" id="IPR056852">
    <property type="entry name" value="AK17A/B"/>
</dbReference>
<protein>
    <recommendedName>
        <fullName evidence="3">RRM domain-containing protein</fullName>
    </recommendedName>
</protein>
<dbReference type="GO" id="GO:0003723">
    <property type="term" value="F:RNA binding"/>
    <property type="evidence" value="ECO:0007669"/>
    <property type="project" value="UniProtKB-UniRule"/>
</dbReference>
<dbReference type="SUPFAM" id="SSF54928">
    <property type="entry name" value="RNA-binding domain, RBD"/>
    <property type="match status" value="1"/>
</dbReference>
<dbReference type="OMA" id="QEHIEYG"/>
<evidence type="ECO:0000259" key="3">
    <source>
        <dbReference type="PROSITE" id="PS50102"/>
    </source>
</evidence>
<dbReference type="Ensembl" id="ENSLACT00000012633.1">
    <property type="protein sequence ID" value="ENSLACP00000012539.1"/>
    <property type="gene ID" value="ENSLACG00000011048.1"/>
</dbReference>
<dbReference type="CDD" id="cd12264">
    <property type="entry name" value="RRM_AKAP17A"/>
    <property type="match status" value="1"/>
</dbReference>
<dbReference type="PANTHER" id="PTHR12484">
    <property type="entry name" value="B-LYMPHOCYTE ANTIGEN-RELATED"/>
    <property type="match status" value="1"/>
</dbReference>
<feature type="domain" description="RRM" evidence="3">
    <location>
        <begin position="145"/>
        <end position="247"/>
    </location>
</feature>
<feature type="region of interest" description="Disordered" evidence="2">
    <location>
        <begin position="303"/>
        <end position="326"/>
    </location>
</feature>
<feature type="compositionally biased region" description="Basic residues" evidence="2">
    <location>
        <begin position="308"/>
        <end position="321"/>
    </location>
</feature>
<name>H3ASB8_LATCH</name>
<reference evidence="4" key="3">
    <citation type="submission" date="2025-09" db="UniProtKB">
        <authorList>
            <consortium name="Ensembl"/>
        </authorList>
    </citation>
    <scope>IDENTIFICATION</scope>
</reference>
<accession>H3ASB8</accession>
<keyword evidence="5" id="KW-1185">Reference proteome</keyword>
<dbReference type="PROSITE" id="PS50102">
    <property type="entry name" value="RRM"/>
    <property type="match status" value="1"/>
</dbReference>
<evidence type="ECO:0000313" key="4">
    <source>
        <dbReference type="Ensembl" id="ENSLACP00000012539.1"/>
    </source>
</evidence>
<reference evidence="4" key="2">
    <citation type="submission" date="2025-08" db="UniProtKB">
        <authorList>
            <consortium name="Ensembl"/>
        </authorList>
    </citation>
    <scope>IDENTIFICATION</scope>
</reference>
<proteinExistence type="predicted"/>
<dbReference type="eggNOG" id="KOG2891">
    <property type="taxonomic scope" value="Eukaryota"/>
</dbReference>
<dbReference type="Bgee" id="ENSLACG00000011048">
    <property type="expression patterns" value="Expressed in pharyngeal gill and 6 other cell types or tissues"/>
</dbReference>
<dbReference type="Pfam" id="PF25015">
    <property type="entry name" value="RBD_AKAP-17A"/>
    <property type="match status" value="1"/>
</dbReference>
<dbReference type="Gene3D" id="3.30.70.330">
    <property type="match status" value="1"/>
</dbReference>
<dbReference type="STRING" id="7897.ENSLACP00000012539"/>
<dbReference type="InterPro" id="IPR035979">
    <property type="entry name" value="RBD_domain_sf"/>
</dbReference>
<dbReference type="InterPro" id="IPR012677">
    <property type="entry name" value="Nucleotide-bd_a/b_plait_sf"/>
</dbReference>
<dbReference type="AlphaFoldDB" id="H3ASB8"/>